<dbReference type="CDD" id="cd22449">
    <property type="entry name" value="KH-I_ScSCP160_rpt4"/>
    <property type="match status" value="1"/>
</dbReference>
<reference evidence="5" key="1">
    <citation type="journal article" date="2020" name="Stud. Mycol.">
        <title>101 Dothideomycetes genomes: a test case for predicting lifestyles and emergence of pathogens.</title>
        <authorList>
            <person name="Haridas S."/>
            <person name="Albert R."/>
            <person name="Binder M."/>
            <person name="Bloem J."/>
            <person name="Labutti K."/>
            <person name="Salamov A."/>
            <person name="Andreopoulos B."/>
            <person name="Baker S."/>
            <person name="Barry K."/>
            <person name="Bills G."/>
            <person name="Bluhm B."/>
            <person name="Cannon C."/>
            <person name="Castanera R."/>
            <person name="Culley D."/>
            <person name="Daum C."/>
            <person name="Ezra D."/>
            <person name="Gonzalez J."/>
            <person name="Henrissat B."/>
            <person name="Kuo A."/>
            <person name="Liang C."/>
            <person name="Lipzen A."/>
            <person name="Lutzoni F."/>
            <person name="Magnuson J."/>
            <person name="Mondo S."/>
            <person name="Nolan M."/>
            <person name="Ohm R."/>
            <person name="Pangilinan J."/>
            <person name="Park H.-J."/>
            <person name="Ramirez L."/>
            <person name="Alfaro M."/>
            <person name="Sun H."/>
            <person name="Tritt A."/>
            <person name="Yoshinaga Y."/>
            <person name="Zwiers L.-H."/>
            <person name="Turgeon B."/>
            <person name="Goodwin S."/>
            <person name="Spatafora J."/>
            <person name="Crous P."/>
            <person name="Grigoriev I."/>
        </authorList>
    </citation>
    <scope>NUCLEOTIDE SEQUENCE</scope>
    <source>
        <strain evidence="5">Tuck. ex Michener</strain>
    </source>
</reference>
<dbReference type="GO" id="GO:0003729">
    <property type="term" value="F:mRNA binding"/>
    <property type="evidence" value="ECO:0007669"/>
    <property type="project" value="TreeGrafter"/>
</dbReference>
<dbReference type="InterPro" id="IPR054548">
    <property type="entry name" value="SCP160-like_KH"/>
</dbReference>
<feature type="compositionally biased region" description="Polar residues" evidence="3">
    <location>
        <begin position="82"/>
        <end position="91"/>
    </location>
</feature>
<keyword evidence="6" id="KW-1185">Reference proteome</keyword>
<feature type="domain" description="K Homology" evidence="4">
    <location>
        <begin position="1068"/>
        <end position="1139"/>
    </location>
</feature>
<dbReference type="SMART" id="SM00322">
    <property type="entry name" value="KH"/>
    <property type="match status" value="9"/>
</dbReference>
<feature type="domain" description="K Homology" evidence="4">
    <location>
        <begin position="1140"/>
        <end position="1270"/>
    </location>
</feature>
<dbReference type="GO" id="GO:0005737">
    <property type="term" value="C:cytoplasm"/>
    <property type="evidence" value="ECO:0007669"/>
    <property type="project" value="TreeGrafter"/>
</dbReference>
<feature type="domain" description="K Homology" evidence="4">
    <location>
        <begin position="420"/>
        <end position="493"/>
    </location>
</feature>
<dbReference type="PANTHER" id="PTHR10627:SF31">
    <property type="entry name" value="DODECA-SATELLITE-BINDING PROTEIN 1, ISOFORM A"/>
    <property type="match status" value="1"/>
</dbReference>
<dbReference type="Gene3D" id="3.30.1370.10">
    <property type="entry name" value="K Homology domain, type 1"/>
    <property type="match status" value="8"/>
</dbReference>
<dbReference type="CDD" id="cd22448">
    <property type="entry name" value="KH-I_ScSCP160_rpt3"/>
    <property type="match status" value="1"/>
</dbReference>
<dbReference type="Proteomes" id="UP000800092">
    <property type="component" value="Unassembled WGS sequence"/>
</dbReference>
<dbReference type="InterPro" id="IPR004087">
    <property type="entry name" value="KH_dom"/>
</dbReference>
<organism evidence="5 6">
    <name type="scientific">Viridothelium virens</name>
    <name type="common">Speckled blister lichen</name>
    <name type="synonym">Trypethelium virens</name>
    <dbReference type="NCBI Taxonomy" id="1048519"/>
    <lineage>
        <taxon>Eukaryota</taxon>
        <taxon>Fungi</taxon>
        <taxon>Dikarya</taxon>
        <taxon>Ascomycota</taxon>
        <taxon>Pezizomycotina</taxon>
        <taxon>Dothideomycetes</taxon>
        <taxon>Dothideomycetes incertae sedis</taxon>
        <taxon>Trypetheliales</taxon>
        <taxon>Trypetheliaceae</taxon>
        <taxon>Viridothelium</taxon>
    </lineage>
</organism>
<feature type="region of interest" description="Disordered" evidence="3">
    <location>
        <begin position="1"/>
        <end position="111"/>
    </location>
</feature>
<dbReference type="OrthoDB" id="10027144at2759"/>
<name>A0A6A6H605_VIRVR</name>
<dbReference type="CDD" id="cd22450">
    <property type="entry name" value="KH-I_ScSCP160_rpt5"/>
    <property type="match status" value="1"/>
</dbReference>
<dbReference type="Pfam" id="PF22952">
    <property type="entry name" value="KH_11"/>
    <property type="match status" value="1"/>
</dbReference>
<dbReference type="CDD" id="cd02394">
    <property type="entry name" value="KH-I_Vigilin_rpt6"/>
    <property type="match status" value="1"/>
</dbReference>
<proteinExistence type="predicted"/>
<feature type="region of interest" description="Disordered" evidence="3">
    <location>
        <begin position="861"/>
        <end position="891"/>
    </location>
</feature>
<feature type="domain" description="K Homology" evidence="4">
    <location>
        <begin position="1274"/>
        <end position="1344"/>
    </location>
</feature>
<feature type="domain" description="K Homology" evidence="4">
    <location>
        <begin position="987"/>
        <end position="1064"/>
    </location>
</feature>
<gene>
    <name evidence="5" type="ORF">EV356DRAFT_516513</name>
</gene>
<dbReference type="InterPro" id="IPR004088">
    <property type="entry name" value="KH_dom_type_1"/>
</dbReference>
<evidence type="ECO:0000259" key="4">
    <source>
        <dbReference type="SMART" id="SM00322"/>
    </source>
</evidence>
<feature type="compositionally biased region" description="Polar residues" evidence="3">
    <location>
        <begin position="14"/>
        <end position="24"/>
    </location>
</feature>
<dbReference type="PANTHER" id="PTHR10627">
    <property type="entry name" value="SCP160"/>
    <property type="match status" value="1"/>
</dbReference>
<evidence type="ECO:0000256" key="1">
    <source>
        <dbReference type="ARBA" id="ARBA00022737"/>
    </source>
</evidence>
<dbReference type="PROSITE" id="PS50084">
    <property type="entry name" value="KH_TYPE_1"/>
    <property type="match status" value="7"/>
</dbReference>
<sequence>MATDSATEDGGSGSQNLTPAQQLMEQHATESAHRPTVEDTVDEEDILHPPPSATHDGPAPQTTAEPLSAKAAGKQKARDNANEPTLNTQSEEAFPALGTPSARSQASTGSAWAKKPAVAKFAPNGVAHGLNGSPSPLNGSSRASTPASGVTPPASTIASNIGFRGGSVPKMNIPGRHTERLEFAPSQLTPRNQLKRPVPDILREINRRSKAKVEMKTGPMGTYIFEAQGPNQDVVQQALKEVANQLGSKQSIKVAVPASCLSHVIGKAGTTIQGIQKKSGARVHVPRIEKTGVPAEEDDSATIDIEVEGDPVAAALARQEIENIVNERTSTVNLRLREIPPEYYPFLAGAHNSRLNNFKQDRDIEMQIPHYHTWNTQAPPPALSEDNRPQFAPQAGLPIHISGDRVAAMQARAELEQEVEKLRRQLSLYPFPMDRGRHQVIFGDRSGSLHDFLEETGCTVILPPDSSDREELMIIGPPDRLEQAKQKLLELAASMHEASVDVSRHHPNAPMGAQAHARNVSRYLQQRQALQELEQLHNARIVMPTSQNAPPAWNIYARDGMNSMRARTDIANLLSAHPPTRLRTVDVDPFFHAHLQQQAAQQIRDEFGVHVVVPDDVEDFPDVLLVYEGPMAQSDYEIPRKQPTGAEIRIFERTLHEAQEHLLELLSGHGEIVSRQVEAPQKFHDKIRRYVDREQSSLPSGAIPIQTEIGSRGLQGSGSDIFAIRGPQDAAATLEAKILEFIEQEKRDELERGYTTSCSFPQKFANILIGKKGENINRLREEFDVDIQLNEGTVEVKGPKAKADACKAHIIAMGKKLEDEATHIIKVQPQYHRDLIGAGGSQVNRLQERYNVRVNFPRSARAAEDDQLAEENVPRRSNQQPDEVIIKGPKKGADEAREELLSLLQWTVDNSQTATVSVAHDQIPSLIGSGGREMENLRLSTGCQIDVPGARDAVSPSGRAEIRLKGTKKAVQEAKRLLEQRAKVFDETVTRTLDVPKKHHKALIGSGGANIRDIVVKAGGSDDRRELARTVRFPRPDADDNTIRVEGTQAVVEKIVAAIQAHVNERENQVTDTLEVAPEKHRQLIGRGGETRRNLESQFNVSIDIPRQDANRAVRSQIKLAGQPSDIESAKSHILTLIKDQEGETIQVPRNLHHAISDNGQFFRRLRNDHRVTVDHNGQPLPAKPSIPQPRRENSGALPLITDDRASADSDAHFWDLHELHAADATDDADASAAAGAGGAGAGGATIPWTLRGAPDNIAKARTALDAAIASARRQSHAGFLILPDPRSYRLVVGPGGSTINSIRRKTGTRVNVPREQAGGEAIEIVGEKEGVEGAKEMILDIVREAEERRGGGRR</sequence>
<evidence type="ECO:0000313" key="6">
    <source>
        <dbReference type="Proteomes" id="UP000800092"/>
    </source>
</evidence>
<dbReference type="CDD" id="cd00105">
    <property type="entry name" value="KH-I"/>
    <property type="match status" value="1"/>
</dbReference>
<feature type="compositionally biased region" description="Basic and acidic residues" evidence="3">
    <location>
        <begin position="27"/>
        <end position="37"/>
    </location>
</feature>
<feature type="region of interest" description="Disordered" evidence="3">
    <location>
        <begin position="1173"/>
        <end position="1197"/>
    </location>
</feature>
<dbReference type="CDD" id="cd22408">
    <property type="entry name" value="KH-I_Vigilin_rpt4"/>
    <property type="match status" value="1"/>
</dbReference>
<feature type="domain" description="K Homology" evidence="4">
    <location>
        <begin position="752"/>
        <end position="815"/>
    </location>
</feature>
<feature type="domain" description="K Homology" evidence="4">
    <location>
        <begin position="910"/>
        <end position="983"/>
    </location>
</feature>
<evidence type="ECO:0000313" key="5">
    <source>
        <dbReference type="EMBL" id="KAF2233281.1"/>
    </source>
</evidence>
<keyword evidence="1" id="KW-0677">Repeat</keyword>
<evidence type="ECO:0000256" key="2">
    <source>
        <dbReference type="PROSITE-ProRule" id="PRU00117"/>
    </source>
</evidence>
<feature type="region of interest" description="Disordered" evidence="3">
    <location>
        <begin position="125"/>
        <end position="174"/>
    </location>
</feature>
<protein>
    <recommendedName>
        <fullName evidence="4">K Homology domain-containing protein</fullName>
    </recommendedName>
</protein>
<evidence type="ECO:0000256" key="3">
    <source>
        <dbReference type="SAM" id="MobiDB-lite"/>
    </source>
</evidence>
<keyword evidence="2" id="KW-0694">RNA-binding</keyword>
<accession>A0A6A6H605</accession>
<dbReference type="EMBL" id="ML991808">
    <property type="protein sequence ID" value="KAF2233281.1"/>
    <property type="molecule type" value="Genomic_DNA"/>
</dbReference>
<feature type="domain" description="K Homology" evidence="4">
    <location>
        <begin position="248"/>
        <end position="326"/>
    </location>
</feature>
<dbReference type="InterPro" id="IPR036612">
    <property type="entry name" value="KH_dom_type_1_sf"/>
</dbReference>
<dbReference type="SUPFAM" id="SSF54791">
    <property type="entry name" value="Eukaryotic type KH-domain (KH-domain type I)"/>
    <property type="match status" value="7"/>
</dbReference>
<feature type="compositionally biased region" description="Polar residues" evidence="3">
    <location>
        <begin position="101"/>
        <end position="110"/>
    </location>
</feature>
<feature type="domain" description="K Homology" evidence="4">
    <location>
        <begin position="819"/>
        <end position="905"/>
    </location>
</feature>
<dbReference type="Pfam" id="PF00013">
    <property type="entry name" value="KH_1"/>
    <property type="match status" value="7"/>
</dbReference>
<feature type="compositionally biased region" description="Polar residues" evidence="3">
    <location>
        <begin position="132"/>
        <end position="159"/>
    </location>
</feature>